<evidence type="ECO:0000313" key="2">
    <source>
        <dbReference type="EMBL" id="CAG8596937.1"/>
    </source>
</evidence>
<feature type="coiled-coil region" evidence="1">
    <location>
        <begin position="4"/>
        <end position="31"/>
    </location>
</feature>
<dbReference type="EMBL" id="CAJVPP010002348">
    <property type="protein sequence ID" value="CAG8596937.1"/>
    <property type="molecule type" value="Genomic_DNA"/>
</dbReference>
<organism evidence="2 3">
    <name type="scientific">Funneliformis mosseae</name>
    <name type="common">Endomycorrhizal fungus</name>
    <name type="synonym">Glomus mosseae</name>
    <dbReference type="NCBI Taxonomy" id="27381"/>
    <lineage>
        <taxon>Eukaryota</taxon>
        <taxon>Fungi</taxon>
        <taxon>Fungi incertae sedis</taxon>
        <taxon>Mucoromycota</taxon>
        <taxon>Glomeromycotina</taxon>
        <taxon>Glomeromycetes</taxon>
        <taxon>Glomerales</taxon>
        <taxon>Glomeraceae</taxon>
        <taxon>Funneliformis</taxon>
    </lineage>
</organism>
<name>A0A9N9GCL6_FUNMO</name>
<accession>A0A9N9GCL6</accession>
<keyword evidence="1" id="KW-0175">Coiled coil</keyword>
<feature type="non-terminal residue" evidence="2">
    <location>
        <position position="50"/>
    </location>
</feature>
<dbReference type="Proteomes" id="UP000789375">
    <property type="component" value="Unassembled WGS sequence"/>
</dbReference>
<gene>
    <name evidence="2" type="ORF">FMOSSE_LOCUS8741</name>
</gene>
<dbReference type="AlphaFoldDB" id="A0A9N9GCL6"/>
<comment type="caution">
    <text evidence="2">The sequence shown here is derived from an EMBL/GenBank/DDBJ whole genome shotgun (WGS) entry which is preliminary data.</text>
</comment>
<protein>
    <submittedName>
        <fullName evidence="2">14083_t:CDS:1</fullName>
    </submittedName>
</protein>
<reference evidence="2" key="1">
    <citation type="submission" date="2021-06" db="EMBL/GenBank/DDBJ databases">
        <authorList>
            <person name="Kallberg Y."/>
            <person name="Tangrot J."/>
            <person name="Rosling A."/>
        </authorList>
    </citation>
    <scope>NUCLEOTIDE SEQUENCE</scope>
    <source>
        <strain evidence="2">87-6 pot B 2015</strain>
    </source>
</reference>
<sequence>MAIAKEVRRELVKVKKQLKKVKRVLKEFKRDEDEGLLLKKLRRNRKGLDE</sequence>
<evidence type="ECO:0000313" key="3">
    <source>
        <dbReference type="Proteomes" id="UP000789375"/>
    </source>
</evidence>
<evidence type="ECO:0000256" key="1">
    <source>
        <dbReference type="SAM" id="Coils"/>
    </source>
</evidence>
<proteinExistence type="predicted"/>
<keyword evidence="3" id="KW-1185">Reference proteome</keyword>